<dbReference type="SUPFAM" id="SSF53756">
    <property type="entry name" value="UDP-Glycosyltransferase/glycogen phosphorylase"/>
    <property type="match status" value="1"/>
</dbReference>
<dbReference type="GO" id="GO:1901137">
    <property type="term" value="P:carbohydrate derivative biosynthetic process"/>
    <property type="evidence" value="ECO:0007669"/>
    <property type="project" value="UniProtKB-ARBA"/>
</dbReference>
<proteinExistence type="predicted"/>
<evidence type="ECO:0000256" key="2">
    <source>
        <dbReference type="ARBA" id="ARBA00022679"/>
    </source>
</evidence>
<dbReference type="GO" id="GO:0016758">
    <property type="term" value="F:hexosyltransferase activity"/>
    <property type="evidence" value="ECO:0007669"/>
    <property type="project" value="TreeGrafter"/>
</dbReference>
<name>A0A428ZHL1_KIBAR</name>
<dbReference type="InterPro" id="IPR001296">
    <property type="entry name" value="Glyco_trans_1"/>
</dbReference>
<gene>
    <name evidence="5" type="ORF">DMH04_10565</name>
</gene>
<sequence length="386" mass="41022">MRIAVVYDCLFPFSKGGGERQYRVFAEEFAAAGHQVTYLTRQQWDGEPPAADAFDIKVISTDTELYDANGARRLSPAIRFAYGLFRHLRTHRDYDAVLASATPATNVPAARAGLAGSKTVLAVDWLEVWRPAQWLEYSGPVAGRVAGAIQGLAVRSSPIASCHSQLNARRLIELKLRSAPIVSPGLIDGEGTGEPSLVAAQPPRVVYVGRHIPDKRVEALPAAIAHARQTIPALTATIFGEGQTREAVLAEIDRLGLGEIIATPGFVDQHELDAGMRDAACLVNPSAREGYGLVVVESCAAGTPVVLVAGEDNASVELIEDGVNGRIAASVAPQELGAAIVDVVSAGAPLRQTTADWFEQARRTKTVRAAAAQILGRIEEAVAQAR</sequence>
<reference evidence="5 6" key="1">
    <citation type="submission" date="2018-05" db="EMBL/GenBank/DDBJ databases">
        <title>Evolution of GPA BGCs.</title>
        <authorList>
            <person name="Waglechner N."/>
            <person name="Wright G.D."/>
        </authorList>
    </citation>
    <scope>NUCLEOTIDE SEQUENCE [LARGE SCALE GENOMIC DNA]</scope>
    <source>
        <strain evidence="5 6">A82846</strain>
    </source>
</reference>
<feature type="domain" description="Glycosyltransferase subfamily 4-like N-terminal" evidence="4">
    <location>
        <begin position="16"/>
        <end position="182"/>
    </location>
</feature>
<keyword evidence="1" id="KW-0328">Glycosyltransferase</keyword>
<protein>
    <submittedName>
        <fullName evidence="5">Glycosyl transferase family 1</fullName>
    </submittedName>
</protein>
<accession>A0A428ZHL1</accession>
<dbReference type="PANTHER" id="PTHR45947">
    <property type="entry name" value="SULFOQUINOVOSYL TRANSFERASE SQD2"/>
    <property type="match status" value="1"/>
</dbReference>
<evidence type="ECO:0000313" key="6">
    <source>
        <dbReference type="Proteomes" id="UP000287547"/>
    </source>
</evidence>
<dbReference type="EMBL" id="QHKI01000006">
    <property type="protein sequence ID" value="RSM87461.1"/>
    <property type="molecule type" value="Genomic_DNA"/>
</dbReference>
<evidence type="ECO:0000259" key="3">
    <source>
        <dbReference type="Pfam" id="PF00534"/>
    </source>
</evidence>
<feature type="domain" description="Glycosyl transferase family 1" evidence="3">
    <location>
        <begin position="200"/>
        <end position="352"/>
    </location>
</feature>
<dbReference type="PANTHER" id="PTHR45947:SF3">
    <property type="entry name" value="SULFOQUINOVOSYL TRANSFERASE SQD2"/>
    <property type="match status" value="1"/>
</dbReference>
<dbReference type="OrthoDB" id="9806887at2"/>
<dbReference type="Gene3D" id="3.40.50.2000">
    <property type="entry name" value="Glycogen Phosphorylase B"/>
    <property type="match status" value="2"/>
</dbReference>
<organism evidence="5 6">
    <name type="scientific">Kibdelosporangium aridum</name>
    <dbReference type="NCBI Taxonomy" id="2030"/>
    <lineage>
        <taxon>Bacteria</taxon>
        <taxon>Bacillati</taxon>
        <taxon>Actinomycetota</taxon>
        <taxon>Actinomycetes</taxon>
        <taxon>Pseudonocardiales</taxon>
        <taxon>Pseudonocardiaceae</taxon>
        <taxon>Kibdelosporangium</taxon>
    </lineage>
</organism>
<evidence type="ECO:0000313" key="5">
    <source>
        <dbReference type="EMBL" id="RSM87461.1"/>
    </source>
</evidence>
<evidence type="ECO:0000256" key="1">
    <source>
        <dbReference type="ARBA" id="ARBA00022676"/>
    </source>
</evidence>
<dbReference type="Pfam" id="PF00534">
    <property type="entry name" value="Glycos_transf_1"/>
    <property type="match status" value="1"/>
</dbReference>
<dbReference type="RefSeq" id="WP_125726472.1">
    <property type="nucleotide sequence ID" value="NZ_QHKI01000006.1"/>
</dbReference>
<evidence type="ECO:0000259" key="4">
    <source>
        <dbReference type="Pfam" id="PF13579"/>
    </source>
</evidence>
<dbReference type="InterPro" id="IPR028098">
    <property type="entry name" value="Glyco_trans_4-like_N"/>
</dbReference>
<dbReference type="AlphaFoldDB" id="A0A428ZHL1"/>
<dbReference type="Proteomes" id="UP000287547">
    <property type="component" value="Unassembled WGS sequence"/>
</dbReference>
<dbReference type="InterPro" id="IPR050194">
    <property type="entry name" value="Glycosyltransferase_grp1"/>
</dbReference>
<keyword evidence="2 5" id="KW-0808">Transferase</keyword>
<comment type="caution">
    <text evidence="5">The sequence shown here is derived from an EMBL/GenBank/DDBJ whole genome shotgun (WGS) entry which is preliminary data.</text>
</comment>
<dbReference type="CDD" id="cd03801">
    <property type="entry name" value="GT4_PimA-like"/>
    <property type="match status" value="1"/>
</dbReference>
<dbReference type="Pfam" id="PF13579">
    <property type="entry name" value="Glyco_trans_4_4"/>
    <property type="match status" value="1"/>
</dbReference>